<evidence type="ECO:0000313" key="2">
    <source>
        <dbReference type="EMBL" id="MDF2096172.1"/>
    </source>
</evidence>
<dbReference type="InterPro" id="IPR036653">
    <property type="entry name" value="CinA-like_C"/>
</dbReference>
<accession>A0ABT5YMQ8</accession>
<sequence length="162" mass="16942">MFSHELMDITEKLVEELRQRGQQVTTVESCTGGLLAGLLTTVPGTSDVFDRGFVTYSNEAKQEMVGVPEALLREHGAVSREVAEAMASGALEHSPADFAVSVTGIAGPTGSTAAKPVGLVHFGLAGRGGLLLHRQELFSGDRTAIRLASVEVALELLNAGLA</sequence>
<gene>
    <name evidence="2" type="ORF">P2G67_09315</name>
</gene>
<feature type="domain" description="CinA C-terminal" evidence="1">
    <location>
        <begin position="9"/>
        <end position="158"/>
    </location>
</feature>
<dbReference type="NCBIfam" id="TIGR00199">
    <property type="entry name" value="PncC_domain"/>
    <property type="match status" value="1"/>
</dbReference>
<dbReference type="Pfam" id="PF02464">
    <property type="entry name" value="CinA"/>
    <property type="match status" value="1"/>
</dbReference>
<dbReference type="EMBL" id="JARHUD010000005">
    <property type="protein sequence ID" value="MDF2096172.1"/>
    <property type="molecule type" value="Genomic_DNA"/>
</dbReference>
<name>A0ABT5YMQ8_9PROT</name>
<keyword evidence="3" id="KW-1185">Reference proteome</keyword>
<reference evidence="2 3" key="1">
    <citation type="submission" date="2023-03" db="EMBL/GenBank/DDBJ databases">
        <title>Fodinicurvata sp. CAU 1616 isolated from sea sendiment.</title>
        <authorList>
            <person name="Kim W."/>
        </authorList>
    </citation>
    <scope>NUCLEOTIDE SEQUENCE [LARGE SCALE GENOMIC DNA]</scope>
    <source>
        <strain evidence="2 3">CAU 1616</strain>
    </source>
</reference>
<dbReference type="SUPFAM" id="SSF142433">
    <property type="entry name" value="CinA-like"/>
    <property type="match status" value="1"/>
</dbReference>
<dbReference type="Proteomes" id="UP001215503">
    <property type="component" value="Unassembled WGS sequence"/>
</dbReference>
<dbReference type="InterPro" id="IPR008136">
    <property type="entry name" value="CinA_C"/>
</dbReference>
<evidence type="ECO:0000259" key="1">
    <source>
        <dbReference type="Pfam" id="PF02464"/>
    </source>
</evidence>
<dbReference type="RefSeq" id="WP_275822334.1">
    <property type="nucleotide sequence ID" value="NZ_JARHUD010000005.1"/>
</dbReference>
<evidence type="ECO:0000313" key="3">
    <source>
        <dbReference type="Proteomes" id="UP001215503"/>
    </source>
</evidence>
<proteinExistence type="predicted"/>
<comment type="caution">
    <text evidence="2">The sequence shown here is derived from an EMBL/GenBank/DDBJ whole genome shotgun (WGS) entry which is preliminary data.</text>
</comment>
<organism evidence="2 3">
    <name type="scientific">Aquibaculum arenosum</name>
    <dbReference type="NCBI Taxonomy" id="3032591"/>
    <lineage>
        <taxon>Bacteria</taxon>
        <taxon>Pseudomonadati</taxon>
        <taxon>Pseudomonadota</taxon>
        <taxon>Alphaproteobacteria</taxon>
        <taxon>Rhodospirillales</taxon>
        <taxon>Rhodovibrionaceae</taxon>
        <taxon>Aquibaculum</taxon>
    </lineage>
</organism>
<protein>
    <submittedName>
        <fullName evidence="2">CinA family protein</fullName>
    </submittedName>
</protein>
<dbReference type="Gene3D" id="3.90.950.20">
    <property type="entry name" value="CinA-like"/>
    <property type="match status" value="1"/>
</dbReference>